<name>A0AA86PT97_9EUKA</name>
<organism evidence="2">
    <name type="scientific">Hexamita inflata</name>
    <dbReference type="NCBI Taxonomy" id="28002"/>
    <lineage>
        <taxon>Eukaryota</taxon>
        <taxon>Metamonada</taxon>
        <taxon>Diplomonadida</taxon>
        <taxon>Hexamitidae</taxon>
        <taxon>Hexamitinae</taxon>
        <taxon>Hexamita</taxon>
    </lineage>
</organism>
<evidence type="ECO:0000313" key="3">
    <source>
        <dbReference type="EMBL" id="CAL6101029.1"/>
    </source>
</evidence>
<reference evidence="3 4" key="2">
    <citation type="submission" date="2024-07" db="EMBL/GenBank/DDBJ databases">
        <authorList>
            <person name="Akdeniz Z."/>
        </authorList>
    </citation>
    <scope>NUCLEOTIDE SEQUENCE [LARGE SCALE GENOMIC DNA]</scope>
</reference>
<dbReference type="EMBL" id="CAXDID020000536">
    <property type="protein sequence ID" value="CAL6101029.1"/>
    <property type="molecule type" value="Genomic_DNA"/>
</dbReference>
<feature type="transmembrane region" description="Helical" evidence="1">
    <location>
        <begin position="458"/>
        <end position="480"/>
    </location>
</feature>
<dbReference type="AlphaFoldDB" id="A0AA86PT97"/>
<dbReference type="EMBL" id="CATOUU010000711">
    <property type="protein sequence ID" value="CAI9943158.1"/>
    <property type="molecule type" value="Genomic_DNA"/>
</dbReference>
<sequence>MITGICSCPSDQYVVNNSCNLSNYVITTPNFECSQEVFSQSFYVQSVLQLINNSDNFSAGYIFNAATKVENAFIDISDNVYTSSVYPLFQSQSTFMNFKIQFGTQTLSSGSFIISSSTSISINQMNIISRPDSQLKVSAAQQLSILTSSTTSANITNLLVNLSFAPSSGNISLFNNINGVFSISGYQILGSYVSTGTVAMVGVNLNASTVNVTHISLKPTAYNIGNCSSYLFGQAVTTASTIIINNFAVIIGNSSNFLLLGSVSTTNQDKNYYLFGGLIAYIGSASTINVNNLICDSFQKLSTGFVLKTGLLVGFVQQISSSIALNNVCLQQNITSTSQKYQNFGVIGWNYGNISIYSASTILSILTTANINCFGIIGQQHQQSLYAEVINLRTSVNFSVKTGSYIGSIFGAEQATKCFVLNATIFGGNISSSSNYVGCFSGNQYQNATLQNSTINQMIISGAMYVGGLVGLSQGTIYLVDSKIQSVRISGPNYVGIILGSSSTIFFSGSSSASIYINEVLKADCAVLANWQNGC</sequence>
<reference evidence="2" key="1">
    <citation type="submission" date="2023-06" db="EMBL/GenBank/DDBJ databases">
        <authorList>
            <person name="Kurt Z."/>
        </authorList>
    </citation>
    <scope>NUCLEOTIDE SEQUENCE</scope>
</reference>
<gene>
    <name evidence="2" type="ORF">HINF_LOCUS30803</name>
    <name evidence="3" type="ORF">HINF_LOCUS70843</name>
</gene>
<protein>
    <submittedName>
        <fullName evidence="3">Hypothetical_protein</fullName>
    </submittedName>
</protein>
<evidence type="ECO:0000313" key="2">
    <source>
        <dbReference type="EMBL" id="CAI9943158.1"/>
    </source>
</evidence>
<keyword evidence="1" id="KW-1133">Transmembrane helix</keyword>
<comment type="caution">
    <text evidence="2">The sequence shown here is derived from an EMBL/GenBank/DDBJ whole genome shotgun (WGS) entry which is preliminary data.</text>
</comment>
<proteinExistence type="predicted"/>
<keyword evidence="4" id="KW-1185">Reference proteome</keyword>
<evidence type="ECO:0000256" key="1">
    <source>
        <dbReference type="SAM" id="Phobius"/>
    </source>
</evidence>
<evidence type="ECO:0000313" key="4">
    <source>
        <dbReference type="Proteomes" id="UP001642409"/>
    </source>
</evidence>
<keyword evidence="1" id="KW-0472">Membrane</keyword>
<keyword evidence="1" id="KW-0812">Transmembrane</keyword>
<accession>A0AA86PT97</accession>
<dbReference type="Proteomes" id="UP001642409">
    <property type="component" value="Unassembled WGS sequence"/>
</dbReference>